<keyword evidence="3" id="KW-1185">Reference proteome</keyword>
<dbReference type="SUPFAM" id="SSF82171">
    <property type="entry name" value="DPP6 N-terminal domain-like"/>
    <property type="match status" value="1"/>
</dbReference>
<comment type="caution">
    <text evidence="2">The sequence shown here is derived from an EMBL/GenBank/DDBJ whole genome shotgun (WGS) entry which is preliminary data.</text>
</comment>
<dbReference type="AlphaFoldDB" id="A0A4V3FK85"/>
<protein>
    <submittedName>
        <fullName evidence="2">Uncharacterized protein</fullName>
    </submittedName>
</protein>
<gene>
    <name evidence="2" type="ORF">EV138_2794</name>
</gene>
<keyword evidence="1" id="KW-0812">Transmembrane</keyword>
<proteinExistence type="predicted"/>
<name>A0A4V3FK85_9ACTN</name>
<evidence type="ECO:0000313" key="2">
    <source>
        <dbReference type="EMBL" id="TDU89233.1"/>
    </source>
</evidence>
<accession>A0A4V3FK85</accession>
<dbReference type="EMBL" id="SOCE01000001">
    <property type="protein sequence ID" value="TDU89233.1"/>
    <property type="molecule type" value="Genomic_DNA"/>
</dbReference>
<keyword evidence="1" id="KW-0472">Membrane</keyword>
<keyword evidence="1" id="KW-1133">Transmembrane helix</keyword>
<feature type="transmembrane region" description="Helical" evidence="1">
    <location>
        <begin position="12"/>
        <end position="32"/>
    </location>
</feature>
<evidence type="ECO:0000256" key="1">
    <source>
        <dbReference type="SAM" id="Phobius"/>
    </source>
</evidence>
<organism evidence="2 3">
    <name type="scientific">Kribbella voronezhensis</name>
    <dbReference type="NCBI Taxonomy" id="2512212"/>
    <lineage>
        <taxon>Bacteria</taxon>
        <taxon>Bacillati</taxon>
        <taxon>Actinomycetota</taxon>
        <taxon>Actinomycetes</taxon>
        <taxon>Propionibacteriales</taxon>
        <taxon>Kribbellaceae</taxon>
        <taxon>Kribbella</taxon>
    </lineage>
</organism>
<sequence>MGTGRVAGRIRPLVAVVAAVAVAAVAAGGLLASRRNPEAGAGAAVPLAASNKPQTSTPPKKLAVDAAKLQLGREPQVPYVRGRTLQGGGGQAVVIPGKNELVAVARLWDLTLTVQLKSVTSPSLVVLDGEGKQVNQVPGVDSLVTSADGQAAAYASGGRFAADAMAGGTVYFQEPGKKPTAQLSRPHVYDLEVLAVIGKSVYFHSARGTDVPWELYRWQVDKQTVTRVSTVASPVAVSTSGTAAAGFVVFNDSGMCTAVTDLASGRQSWRTCQYQLTRFSPTDRFVLAIPPGSSPYGDELTAALDSKTGALLREWDAGSLRGAVAEDDDHVLLQWHDRPEPQSRSALVRCTISTGQCELATPLSSDSLLLGS</sequence>
<dbReference type="Proteomes" id="UP000295151">
    <property type="component" value="Unassembled WGS sequence"/>
</dbReference>
<reference evidence="2 3" key="1">
    <citation type="submission" date="2019-03" db="EMBL/GenBank/DDBJ databases">
        <title>Genomic Encyclopedia of Type Strains, Phase III (KMG-III): the genomes of soil and plant-associated and newly described type strains.</title>
        <authorList>
            <person name="Whitman W."/>
        </authorList>
    </citation>
    <scope>NUCLEOTIDE SEQUENCE [LARGE SCALE GENOMIC DNA]</scope>
    <source>
        <strain evidence="2 3">VKM Ac-2575</strain>
    </source>
</reference>
<evidence type="ECO:0000313" key="3">
    <source>
        <dbReference type="Proteomes" id="UP000295151"/>
    </source>
</evidence>